<evidence type="ECO:0000256" key="13">
    <source>
        <dbReference type="SAM" id="SignalP"/>
    </source>
</evidence>
<feature type="transmembrane region" description="Helical" evidence="12">
    <location>
        <begin position="977"/>
        <end position="998"/>
    </location>
</feature>
<comment type="caution">
    <text evidence="15">The sequence shown here is derived from an EMBL/GenBank/DDBJ whole genome shotgun (WGS) entry which is preliminary data.</text>
</comment>
<organism evidence="15 16">
    <name type="scientific">Folsomia candida</name>
    <name type="common">Springtail</name>
    <dbReference type="NCBI Taxonomy" id="158441"/>
    <lineage>
        <taxon>Eukaryota</taxon>
        <taxon>Metazoa</taxon>
        <taxon>Ecdysozoa</taxon>
        <taxon>Arthropoda</taxon>
        <taxon>Hexapoda</taxon>
        <taxon>Collembola</taxon>
        <taxon>Entomobryomorpha</taxon>
        <taxon>Isotomoidea</taxon>
        <taxon>Isotomidae</taxon>
        <taxon>Proisotominae</taxon>
        <taxon>Folsomia</taxon>
    </lineage>
</organism>
<dbReference type="GO" id="GO:0020037">
    <property type="term" value="F:heme binding"/>
    <property type="evidence" value="ECO:0007669"/>
    <property type="project" value="TreeGrafter"/>
</dbReference>
<dbReference type="GO" id="GO:0046872">
    <property type="term" value="F:metal ion binding"/>
    <property type="evidence" value="ECO:0007669"/>
    <property type="project" value="UniProtKB-KW"/>
</dbReference>
<dbReference type="EC" id="7.2.1.3" evidence="11"/>
<keyword evidence="10 12" id="KW-0472">Membrane</keyword>
<proteinExistence type="predicted"/>
<feature type="chain" id="PRO_5012895146" description="ascorbate ferrireductase (transmembrane)" evidence="13">
    <location>
        <begin position="31"/>
        <end position="1170"/>
    </location>
</feature>
<evidence type="ECO:0000256" key="11">
    <source>
        <dbReference type="ARBA" id="ARBA00024225"/>
    </source>
</evidence>
<dbReference type="EMBL" id="LNIX01000004">
    <property type="protein sequence ID" value="OXA56501.1"/>
    <property type="molecule type" value="Genomic_DNA"/>
</dbReference>
<dbReference type="Proteomes" id="UP000198287">
    <property type="component" value="Unassembled WGS sequence"/>
</dbReference>
<evidence type="ECO:0000256" key="8">
    <source>
        <dbReference type="ARBA" id="ARBA00022989"/>
    </source>
</evidence>
<evidence type="ECO:0000256" key="7">
    <source>
        <dbReference type="ARBA" id="ARBA00022982"/>
    </source>
</evidence>
<evidence type="ECO:0000259" key="14">
    <source>
        <dbReference type="PROSITE" id="PS50939"/>
    </source>
</evidence>
<dbReference type="PROSITE" id="PS50939">
    <property type="entry name" value="CYTOCHROME_B561"/>
    <property type="match status" value="1"/>
</dbReference>
<dbReference type="STRING" id="158441.A0A226EIC3"/>
<evidence type="ECO:0000256" key="12">
    <source>
        <dbReference type="SAM" id="Phobius"/>
    </source>
</evidence>
<dbReference type="InterPro" id="IPR006593">
    <property type="entry name" value="Cyt_b561/ferric_Rdtase_TM"/>
</dbReference>
<dbReference type="SMART" id="SM00665">
    <property type="entry name" value="B561"/>
    <property type="match status" value="1"/>
</dbReference>
<comment type="subcellular location">
    <subcellularLocation>
        <location evidence="2">Membrane</location>
        <topology evidence="2">Multi-pass membrane protein</topology>
    </subcellularLocation>
</comment>
<keyword evidence="4" id="KW-0349">Heme</keyword>
<keyword evidence="6" id="KW-0479">Metal-binding</keyword>
<evidence type="ECO:0000256" key="4">
    <source>
        <dbReference type="ARBA" id="ARBA00022617"/>
    </source>
</evidence>
<keyword evidence="3" id="KW-0813">Transport</keyword>
<feature type="transmembrane region" description="Helical" evidence="12">
    <location>
        <begin position="899"/>
        <end position="920"/>
    </location>
</feature>
<accession>A0A226EIC3</accession>
<keyword evidence="8 12" id="KW-1133">Transmembrane helix</keyword>
<name>A0A226EIC3_FOLCA</name>
<dbReference type="InterPro" id="IPR045150">
    <property type="entry name" value="CYB561D1/2"/>
</dbReference>
<keyword evidence="7" id="KW-0249">Electron transport</keyword>
<feature type="transmembrane region" description="Helical" evidence="12">
    <location>
        <begin position="1058"/>
        <end position="1080"/>
    </location>
</feature>
<keyword evidence="5 12" id="KW-0812">Transmembrane</keyword>
<evidence type="ECO:0000256" key="2">
    <source>
        <dbReference type="ARBA" id="ARBA00004141"/>
    </source>
</evidence>
<keyword evidence="13" id="KW-0732">Signal</keyword>
<evidence type="ECO:0000313" key="15">
    <source>
        <dbReference type="EMBL" id="OXA56501.1"/>
    </source>
</evidence>
<dbReference type="PANTHER" id="PTHR15422:SF24">
    <property type="entry name" value="DOMON RELATED DOMAIN-CONTAINING PROTEIN"/>
    <property type="match status" value="1"/>
</dbReference>
<reference evidence="15 16" key="1">
    <citation type="submission" date="2015-12" db="EMBL/GenBank/DDBJ databases">
        <title>The genome of Folsomia candida.</title>
        <authorList>
            <person name="Faddeeva A."/>
            <person name="Derks M.F."/>
            <person name="Anvar Y."/>
            <person name="Smit S."/>
            <person name="Van Straalen N."/>
            <person name="Roelofs D."/>
        </authorList>
    </citation>
    <scope>NUCLEOTIDE SEQUENCE [LARGE SCALE GENOMIC DNA]</scope>
    <source>
        <strain evidence="15 16">VU population</strain>
        <tissue evidence="15">Whole body</tissue>
    </source>
</reference>
<feature type="transmembrane region" description="Helical" evidence="12">
    <location>
        <begin position="932"/>
        <end position="957"/>
    </location>
</feature>
<evidence type="ECO:0000256" key="3">
    <source>
        <dbReference type="ARBA" id="ARBA00022448"/>
    </source>
</evidence>
<feature type="domain" description="Cytochrome b561" evidence="14">
    <location>
        <begin position="860"/>
        <end position="1080"/>
    </location>
</feature>
<feature type="signal peptide" evidence="13">
    <location>
        <begin position="1"/>
        <end position="30"/>
    </location>
</feature>
<sequence length="1170" mass="134311">MAFISPPCRQISTPTILLLLFLVTLQQVHHVSPQLYTYLEDIAQIWDLQLKNVDPKNKDLLKNPNDVEFNCDKVRYVTCLAFLSPGLPTDTIGVVAGVNNGNELLEPWDFFRNDFRGNFNPHYFCSNVPNPRLKDTQDTNQQPIMPLKVSKDAGYRTPHAMFWLQEPTSWHWFPRWTTAGRIRGQLYELAKRNPETGFIFHVNVTGIQSRGRFLKGWFHLKITLQIDHNVRPEEAKNTVTPEASHIEKIRRSVVVDKLMVTARGRTLMRGKPRHPDKRLANPGYFWIRLRSSRPNSSESDSGFVYKSLMHESEPNSTPRFESDSDSLFLTALGHGFDEFAGKEYVRRAWVGGIGQFVQDFPSCAEEGYNPEYVTQQFMPCAAVQYAEATYGNNFYYTRTRNGTKTKYGQTHLNSEDLTEIHLNFKLDNSFCNRYYDLDFVANGIVLRPDKWNYPVYPDYPRSSHIVYTVQRSVSTRFVFTSSHAMHGPTYYENADPVPRGVKNVKCSAPLQGEWIMNNSTDFTWPGTKTKHRASITSGADLVLNHNATADSTFGGAIKYIIDVPTKEELYSLHPPWYNDSGIPYTIEKDEIRKKFGGRRTWTFQDPPYSRDDWMKSAWQAWDDYYEYPRTAEANYQPQAHFHSAVQRVLNEFDWETWRAHAGDRLPGAPAWVKGERCILYGKTPGSLFFEAYAHYYYDATCTGVDAEHLGLNDVVLDTSKLAERRHPPIGFMDDQIGATFPIATWFRDEILPINGRCRDSLWNTDGIGRTHYGPPKCDAFMAQYGYVNLDPALGRIVKTVEHQRKHDSRITFAKRLQENSNRNTFICDVMEKMRNFSCPLLPPRPFTILTTFAPGSIDDIKLKELETRNNALFKKSNAYKRGMLAAEDPFTLFIFDSRLIHGIFMTILVMFVTPVSFFMTRYFKETFMNNRIFLHHVWYFVHLSLSFITVLLFIVGLTRQIGSKAIFGVSLSHAATAHRIMGWISVVISGLLFLLGGIRPLNRQFRGVIIILHGVMGFLFYWMGLACMLTSNAIPGSPAAYQDFAVLHFFGPNLTKEAVFMIVVGWIVFDLVMHVMMTILQCRSDAVMKLTQRRIILFSPMPVLDERERFDAPGRFARIYMLTTYIAVALSCTVGICSLMLNYSPRKKGLGFMSCTHEGNDNDVREEYTC</sequence>
<protein>
    <recommendedName>
        <fullName evidence="11">ascorbate ferrireductase (transmembrane)</fullName>
        <ecNumber evidence="11">7.2.1.3</ecNumber>
    </recommendedName>
</protein>
<dbReference type="GO" id="GO:0140575">
    <property type="term" value="F:transmembrane monodehydroascorbate reductase activity"/>
    <property type="evidence" value="ECO:0007669"/>
    <property type="project" value="InterPro"/>
</dbReference>
<dbReference type="AlphaFoldDB" id="A0A226EIC3"/>
<keyword evidence="9" id="KW-0408">Iron</keyword>
<feature type="transmembrane region" description="Helical" evidence="12">
    <location>
        <begin position="1119"/>
        <end position="1143"/>
    </location>
</feature>
<evidence type="ECO:0000313" key="16">
    <source>
        <dbReference type="Proteomes" id="UP000198287"/>
    </source>
</evidence>
<keyword evidence="16" id="KW-1185">Reference proteome</keyword>
<dbReference type="GO" id="GO:0016020">
    <property type="term" value="C:membrane"/>
    <property type="evidence" value="ECO:0007669"/>
    <property type="project" value="UniProtKB-SubCell"/>
</dbReference>
<dbReference type="GO" id="GO:0140571">
    <property type="term" value="F:transmembrane ascorbate ferrireductase activity"/>
    <property type="evidence" value="ECO:0007669"/>
    <property type="project" value="UniProtKB-EC"/>
</dbReference>
<dbReference type="PANTHER" id="PTHR15422">
    <property type="entry name" value="OS05G0565100 PROTEIN"/>
    <property type="match status" value="1"/>
</dbReference>
<feature type="transmembrane region" description="Helical" evidence="12">
    <location>
        <begin position="1010"/>
        <end position="1034"/>
    </location>
</feature>
<evidence type="ECO:0000256" key="9">
    <source>
        <dbReference type="ARBA" id="ARBA00023004"/>
    </source>
</evidence>
<evidence type="ECO:0000256" key="10">
    <source>
        <dbReference type="ARBA" id="ARBA00023136"/>
    </source>
</evidence>
<comment type="cofactor">
    <cofactor evidence="1">
        <name>heme b</name>
        <dbReference type="ChEBI" id="CHEBI:60344"/>
    </cofactor>
</comment>
<evidence type="ECO:0000256" key="5">
    <source>
        <dbReference type="ARBA" id="ARBA00022692"/>
    </source>
</evidence>
<evidence type="ECO:0000256" key="1">
    <source>
        <dbReference type="ARBA" id="ARBA00001970"/>
    </source>
</evidence>
<dbReference type="CDD" id="cd08760">
    <property type="entry name" value="Cyt_b561_FRRS1_like"/>
    <property type="match status" value="1"/>
</dbReference>
<evidence type="ECO:0000256" key="6">
    <source>
        <dbReference type="ARBA" id="ARBA00022723"/>
    </source>
</evidence>
<gene>
    <name evidence="15" type="ORF">Fcan01_09038</name>
</gene>